<keyword evidence="9" id="KW-0411">Iron-sulfur</keyword>
<evidence type="ECO:0000256" key="5">
    <source>
        <dbReference type="ARBA" id="ARBA00022827"/>
    </source>
</evidence>
<dbReference type="PROSITE" id="PS51387">
    <property type="entry name" value="FAD_PCMH"/>
    <property type="match status" value="1"/>
</dbReference>
<dbReference type="Gene3D" id="1.10.45.10">
    <property type="entry name" value="Vanillyl-alcohol Oxidase, Chain A, domain 4"/>
    <property type="match status" value="1"/>
</dbReference>
<dbReference type="InterPro" id="IPR016169">
    <property type="entry name" value="FAD-bd_PCMH_sub2"/>
</dbReference>
<dbReference type="InterPro" id="IPR017896">
    <property type="entry name" value="4Fe4S_Fe-S-bd"/>
</dbReference>
<dbReference type="SUPFAM" id="SSF55103">
    <property type="entry name" value="FAD-linked oxidases, C-terminal domain"/>
    <property type="match status" value="1"/>
</dbReference>
<dbReference type="Gene3D" id="3.30.70.2740">
    <property type="match status" value="1"/>
</dbReference>
<evidence type="ECO:0000256" key="9">
    <source>
        <dbReference type="ARBA" id="ARBA00023014"/>
    </source>
</evidence>
<keyword evidence="7" id="KW-0560">Oxidoreductase</keyword>
<dbReference type="InterPro" id="IPR004113">
    <property type="entry name" value="FAD-bd_oxidored_4_C"/>
</dbReference>
<evidence type="ECO:0000256" key="3">
    <source>
        <dbReference type="ARBA" id="ARBA00022630"/>
    </source>
</evidence>
<dbReference type="Pfam" id="PF01565">
    <property type="entry name" value="FAD_binding_4"/>
    <property type="match status" value="1"/>
</dbReference>
<keyword evidence="4" id="KW-0479">Metal-binding</keyword>
<keyword evidence="6" id="KW-0809">Transit peptide</keyword>
<dbReference type="PROSITE" id="PS51379">
    <property type="entry name" value="4FE4S_FER_2"/>
    <property type="match status" value="1"/>
</dbReference>
<evidence type="ECO:0000256" key="2">
    <source>
        <dbReference type="ARBA" id="ARBA00008000"/>
    </source>
</evidence>
<protein>
    <recommendedName>
        <fullName evidence="10">D-lactate dehydrogenase (cytochrome)</fullName>
        <ecNumber evidence="10">1.1.2.4</ecNumber>
    </recommendedName>
</protein>
<evidence type="ECO:0000256" key="1">
    <source>
        <dbReference type="ARBA" id="ARBA00001974"/>
    </source>
</evidence>
<reference evidence="13 14" key="1">
    <citation type="submission" date="2024-05" db="EMBL/GenBank/DDBJ databases">
        <title>Sinomonas sp. nov., isolated from a waste landfill.</title>
        <authorList>
            <person name="Zhao Y."/>
        </authorList>
    </citation>
    <scope>NUCLEOTIDE SEQUENCE [LARGE SCALE GENOMIC DNA]</scope>
    <source>
        <strain evidence="13 14">CCTCC AB2014300</strain>
    </source>
</reference>
<dbReference type="Proteomes" id="UP001422074">
    <property type="component" value="Unassembled WGS sequence"/>
</dbReference>
<evidence type="ECO:0000256" key="8">
    <source>
        <dbReference type="ARBA" id="ARBA00023004"/>
    </source>
</evidence>
<dbReference type="PANTHER" id="PTHR11748">
    <property type="entry name" value="D-LACTATE DEHYDROGENASE"/>
    <property type="match status" value="1"/>
</dbReference>
<keyword evidence="8" id="KW-0408">Iron</keyword>
<keyword evidence="5" id="KW-0274">FAD</keyword>
<keyword evidence="3" id="KW-0285">Flavoprotein</keyword>
<evidence type="ECO:0000256" key="6">
    <source>
        <dbReference type="ARBA" id="ARBA00022946"/>
    </source>
</evidence>
<feature type="domain" description="4Fe-4S ferredoxin-type" evidence="11">
    <location>
        <begin position="543"/>
        <end position="574"/>
    </location>
</feature>
<dbReference type="InterPro" id="IPR016171">
    <property type="entry name" value="Vanillyl_alc_oxidase_C-sub2"/>
</dbReference>
<proteinExistence type="inferred from homology"/>
<evidence type="ECO:0000313" key="13">
    <source>
        <dbReference type="EMBL" id="MEN2745822.1"/>
    </source>
</evidence>
<dbReference type="Gene3D" id="1.10.1060.10">
    <property type="entry name" value="Alpha-helical ferredoxin"/>
    <property type="match status" value="1"/>
</dbReference>
<dbReference type="Pfam" id="PF13183">
    <property type="entry name" value="Fer4_8"/>
    <property type="match status" value="1"/>
</dbReference>
<accession>A0ABU9X2Y1</accession>
<evidence type="ECO:0000259" key="11">
    <source>
        <dbReference type="PROSITE" id="PS51379"/>
    </source>
</evidence>
<evidence type="ECO:0000256" key="10">
    <source>
        <dbReference type="ARBA" id="ARBA00038897"/>
    </source>
</evidence>
<dbReference type="SUPFAM" id="SSF46548">
    <property type="entry name" value="alpha-helical ferredoxin"/>
    <property type="match status" value="1"/>
</dbReference>
<dbReference type="RefSeq" id="WP_345886398.1">
    <property type="nucleotide sequence ID" value="NZ_JBDFRB010000018.1"/>
</dbReference>
<dbReference type="Gene3D" id="3.30.43.10">
    <property type="entry name" value="Uridine Diphospho-n-acetylenolpyruvylglucosamine Reductase, domain 2"/>
    <property type="match status" value="1"/>
</dbReference>
<dbReference type="InterPro" id="IPR016166">
    <property type="entry name" value="FAD-bd_PCMH"/>
</dbReference>
<evidence type="ECO:0000313" key="14">
    <source>
        <dbReference type="Proteomes" id="UP001422074"/>
    </source>
</evidence>
<dbReference type="InterPro" id="IPR006094">
    <property type="entry name" value="Oxid_FAD_bind_N"/>
</dbReference>
<dbReference type="InterPro" id="IPR016164">
    <property type="entry name" value="FAD-linked_Oxase-like_C"/>
</dbReference>
<dbReference type="InterPro" id="IPR016167">
    <property type="entry name" value="FAD-bd_PCMH_sub1"/>
</dbReference>
<dbReference type="PANTHER" id="PTHR11748:SF111">
    <property type="entry name" value="D-LACTATE DEHYDROGENASE, MITOCHONDRIAL-RELATED"/>
    <property type="match status" value="1"/>
</dbReference>
<comment type="caution">
    <text evidence="13">The sequence shown here is derived from an EMBL/GenBank/DDBJ whole genome shotgun (WGS) entry which is preliminary data.</text>
</comment>
<keyword evidence="14" id="KW-1185">Reference proteome</keyword>
<dbReference type="EMBL" id="JBDFRB010000018">
    <property type="protein sequence ID" value="MEN2745822.1"/>
    <property type="molecule type" value="Genomic_DNA"/>
</dbReference>
<gene>
    <name evidence="13" type="ORF">ABCQ75_14935</name>
</gene>
<dbReference type="Pfam" id="PF02913">
    <property type="entry name" value="FAD-oxidase_C"/>
    <property type="match status" value="1"/>
</dbReference>
<dbReference type="PROSITE" id="PS00198">
    <property type="entry name" value="4FE4S_FER_1"/>
    <property type="match status" value="1"/>
</dbReference>
<feature type="domain" description="FAD-binding PCMH-type" evidence="12">
    <location>
        <begin position="51"/>
        <end position="279"/>
    </location>
</feature>
<organism evidence="13 14">
    <name type="scientific">Sinomonas halotolerans</name>
    <dbReference type="NCBI Taxonomy" id="1644133"/>
    <lineage>
        <taxon>Bacteria</taxon>
        <taxon>Bacillati</taxon>
        <taxon>Actinomycetota</taxon>
        <taxon>Actinomycetes</taxon>
        <taxon>Micrococcales</taxon>
        <taxon>Micrococcaceae</taxon>
        <taxon>Sinomonas</taxon>
    </lineage>
</organism>
<dbReference type="SUPFAM" id="SSF56176">
    <property type="entry name" value="FAD-binding/transporter-associated domain-like"/>
    <property type="match status" value="1"/>
</dbReference>
<dbReference type="InterPro" id="IPR036318">
    <property type="entry name" value="FAD-bd_PCMH-like_sf"/>
</dbReference>
<evidence type="ECO:0000256" key="7">
    <source>
        <dbReference type="ARBA" id="ARBA00023002"/>
    </source>
</evidence>
<dbReference type="Gene3D" id="3.30.465.10">
    <property type="match status" value="1"/>
</dbReference>
<dbReference type="InterPro" id="IPR017900">
    <property type="entry name" value="4Fe4S_Fe_S_CS"/>
</dbReference>
<name>A0ABU9X2Y1_9MICC</name>
<sequence length="954" mass="99501">MTHSATAPAHAGGAAPEIPDLAVELAAVLGPESVTTRPLDLHAKAHDASHYHLVPSLVATPGTAEDVAALLGACTRHGAPVTFRSGGTSLSGQAITAGVLADTRRRFGAIDVLDDGRSVRVQPGATVRAVNARLARHRRALGPDPASEIACTIGGVVANNSSGMHCGTEANTYRTLKSMRFVLPSGTVIDSGAPGAAAEFAAREPALHEGLLRLRRRILASPDSVATIRRQFSMKNTMGYGLNAFLDFEDPLDIFVHLVIGSEGTLAFVAEAVFDTVQVQPHIATGLLVFPGIGAAAAAIPELVAAGAKTAELMDATSLRVSARLADCPEEIRSLDLPDPAALLVEFAAGEAGELDERARAAEALFAQLGLERPVAMTRSARERAALWKVRKGLYSTVASARPSGTSQLLEDIAVPVPALAQTCHELGGLLSQHGYRDPVIFGHAKDGNLHFMLNEDFGGGTDTRRYEDFTEDLVDLVLGAGGTLKAEHGTGRIMAPYVRRQYGDELYAVMRELKDLVDPSGILNPGAVLSDDPRSYLENLKVTPTVEEEVDRCVECGYCEPVCPSRSITLTPRQRITLRRDAERARAEGNEELAREIMDGYDYDAVSTCAVDGMCGTACPVGINTGDLVRRLRAEAAGPAESAAWNGAAHAWGAASRVGGAALSVAKALPAAPIEGATHLARKLLGDGIPAYDGALPGGGSARPRRRDAEAEAVLFAACIGTMFGPEEGGHAGGASGAFLEMCDRAGVRLRTPEGLGSMCCGTPWKSKGMTAGWEHMRSVVVPALVEATDGGRLPIVVDASSCAEGLAVMLGSAAEGTGLRVVDAVEFAAGLLPRLPVHAPVASIALHPTCSGTIAGTVPHLAALAEHISAEVFSPLEAGCCAFAGDRGLLHPELTASATAPEAAGIEAAERARGGRFAEYASTNRTCEIGLTRATARPYRHILELVAQATRP</sequence>
<dbReference type="InterPro" id="IPR009051">
    <property type="entry name" value="Helical_ferredxn"/>
</dbReference>
<evidence type="ECO:0000256" key="4">
    <source>
        <dbReference type="ARBA" id="ARBA00022723"/>
    </source>
</evidence>
<evidence type="ECO:0000259" key="12">
    <source>
        <dbReference type="PROSITE" id="PS51387"/>
    </source>
</evidence>
<comment type="cofactor">
    <cofactor evidence="1">
        <name>FAD</name>
        <dbReference type="ChEBI" id="CHEBI:57692"/>
    </cofactor>
</comment>
<dbReference type="EC" id="1.1.2.4" evidence="10"/>
<comment type="similarity">
    <text evidence="2">Belongs to the FAD-binding oxidoreductase/transferase type 4 family.</text>
</comment>